<feature type="region of interest" description="Disordered" evidence="1">
    <location>
        <begin position="160"/>
        <end position="180"/>
    </location>
</feature>
<dbReference type="OrthoDB" id="46529at2759"/>
<comment type="caution">
    <text evidence="2">The sequence shown here is derived from an EMBL/GenBank/DDBJ whole genome shotgun (WGS) entry which is preliminary data.</text>
</comment>
<dbReference type="AlphaFoldDB" id="A0A507B7P6"/>
<feature type="region of interest" description="Disordered" evidence="1">
    <location>
        <begin position="236"/>
        <end position="267"/>
    </location>
</feature>
<keyword evidence="3" id="KW-1185">Reference proteome</keyword>
<accession>A0A507B7P6</accession>
<protein>
    <submittedName>
        <fullName evidence="2">Uncharacterized protein</fullName>
    </submittedName>
</protein>
<gene>
    <name evidence="2" type="ORF">E0L32_000151</name>
</gene>
<dbReference type="GeneID" id="41967598"/>
<dbReference type="STRING" id="1093900.A0A507B7P6"/>
<evidence type="ECO:0000313" key="3">
    <source>
        <dbReference type="Proteomes" id="UP000319257"/>
    </source>
</evidence>
<dbReference type="RefSeq" id="XP_030997528.1">
    <property type="nucleotide sequence ID" value="XM_031135589.1"/>
</dbReference>
<organism evidence="2 3">
    <name type="scientific">Thyridium curvatum</name>
    <dbReference type="NCBI Taxonomy" id="1093900"/>
    <lineage>
        <taxon>Eukaryota</taxon>
        <taxon>Fungi</taxon>
        <taxon>Dikarya</taxon>
        <taxon>Ascomycota</taxon>
        <taxon>Pezizomycotina</taxon>
        <taxon>Sordariomycetes</taxon>
        <taxon>Sordariomycetidae</taxon>
        <taxon>Thyridiales</taxon>
        <taxon>Thyridiaceae</taxon>
        <taxon>Thyridium</taxon>
    </lineage>
</organism>
<evidence type="ECO:0000313" key="2">
    <source>
        <dbReference type="EMBL" id="TPX15817.1"/>
    </source>
</evidence>
<feature type="compositionally biased region" description="Acidic residues" evidence="1">
    <location>
        <begin position="161"/>
        <end position="172"/>
    </location>
</feature>
<name>A0A507B7P6_9PEZI</name>
<proteinExistence type="predicted"/>
<dbReference type="InParanoid" id="A0A507B7P6"/>
<feature type="compositionally biased region" description="Basic and acidic residues" evidence="1">
    <location>
        <begin position="247"/>
        <end position="259"/>
    </location>
</feature>
<evidence type="ECO:0000256" key="1">
    <source>
        <dbReference type="SAM" id="MobiDB-lite"/>
    </source>
</evidence>
<reference evidence="2 3" key="1">
    <citation type="submission" date="2019-06" db="EMBL/GenBank/DDBJ databases">
        <title>Draft genome sequence of the filamentous fungus Phialemoniopsis curvata isolated from diesel fuel.</title>
        <authorList>
            <person name="Varaljay V.A."/>
            <person name="Lyon W.J."/>
            <person name="Crouch A.L."/>
            <person name="Drake C.E."/>
            <person name="Hollomon J.M."/>
            <person name="Nadeau L.J."/>
            <person name="Nunn H.S."/>
            <person name="Stevenson B.S."/>
            <person name="Bojanowski C.L."/>
            <person name="Crookes-Goodson W.J."/>
        </authorList>
    </citation>
    <scope>NUCLEOTIDE SEQUENCE [LARGE SCALE GENOMIC DNA]</scope>
    <source>
        <strain evidence="2 3">D216</strain>
    </source>
</reference>
<dbReference type="Proteomes" id="UP000319257">
    <property type="component" value="Unassembled WGS sequence"/>
</dbReference>
<sequence length="284" mass="30255">MAVCAKCEDPLVLVVDYDVEDDEPPETEEVPDDLELPCGCHFHCSLPPPPPPLSRQCLIDDAAQVALSLKCPKCQSYLPANQAGPSATNPIFGPSTTAAGASAIRTRYSSEGGVDDDYDILPVLTEEAYLASHPEARPARALLTMCAQGDVMGIVGLLQDMDGEDEDGDGDDEARSPPLPVNKLLRYQDPLGGMRSGLHVAVENNQEEAFFMLLFLASRLATSDFPAAVVESAQQVGLGRPEQGSDPDIRTLADDKGDGPEAYARKAGGKWAQWAEAGVFTQGL</sequence>
<dbReference type="EMBL" id="SKBQ01000001">
    <property type="protein sequence ID" value="TPX15817.1"/>
    <property type="molecule type" value="Genomic_DNA"/>
</dbReference>